<accession>A0AA35SLE6</accession>
<proteinExistence type="predicted"/>
<protein>
    <submittedName>
        <fullName evidence="1">Uncharacterized protein</fullName>
    </submittedName>
</protein>
<sequence length="28" mass="3448">MLVTWILLQKEKELYRRKLLLPRGCFSL</sequence>
<name>A0AA35SLE6_GEOBA</name>
<organism evidence="1 2">
    <name type="scientific">Geodia barretti</name>
    <name type="common">Barrett's horny sponge</name>
    <dbReference type="NCBI Taxonomy" id="519541"/>
    <lineage>
        <taxon>Eukaryota</taxon>
        <taxon>Metazoa</taxon>
        <taxon>Porifera</taxon>
        <taxon>Demospongiae</taxon>
        <taxon>Heteroscleromorpha</taxon>
        <taxon>Tetractinellida</taxon>
        <taxon>Astrophorina</taxon>
        <taxon>Geodiidae</taxon>
        <taxon>Geodia</taxon>
    </lineage>
</organism>
<dbReference type="Proteomes" id="UP001174909">
    <property type="component" value="Unassembled WGS sequence"/>
</dbReference>
<gene>
    <name evidence="1" type="ORF">GBAR_LOCUS17448</name>
</gene>
<dbReference type="AlphaFoldDB" id="A0AA35SLE6"/>
<comment type="caution">
    <text evidence="1">The sequence shown here is derived from an EMBL/GenBank/DDBJ whole genome shotgun (WGS) entry which is preliminary data.</text>
</comment>
<keyword evidence="2" id="KW-1185">Reference proteome</keyword>
<dbReference type="EMBL" id="CASHTH010002497">
    <property type="protein sequence ID" value="CAI8030756.1"/>
    <property type="molecule type" value="Genomic_DNA"/>
</dbReference>
<reference evidence="1" key="1">
    <citation type="submission" date="2023-03" db="EMBL/GenBank/DDBJ databases">
        <authorList>
            <person name="Steffen K."/>
            <person name="Cardenas P."/>
        </authorList>
    </citation>
    <scope>NUCLEOTIDE SEQUENCE</scope>
</reference>
<evidence type="ECO:0000313" key="1">
    <source>
        <dbReference type="EMBL" id="CAI8030756.1"/>
    </source>
</evidence>
<evidence type="ECO:0000313" key="2">
    <source>
        <dbReference type="Proteomes" id="UP001174909"/>
    </source>
</evidence>